<dbReference type="KEGG" id="esg:EsVE80_03460"/>
<feature type="domain" description="Alpha-D-phosphohexomutase alpha/beta/alpha" evidence="4">
    <location>
        <begin position="11"/>
        <end position="149"/>
    </location>
</feature>
<proteinExistence type="inferred from homology"/>
<evidence type="ECO:0000256" key="3">
    <source>
        <dbReference type="ARBA" id="ARBA00022553"/>
    </source>
</evidence>
<evidence type="ECO:0000256" key="1">
    <source>
        <dbReference type="ARBA" id="ARBA00001946"/>
    </source>
</evidence>
<dbReference type="GO" id="GO:0004615">
    <property type="term" value="F:phosphomannomutase activity"/>
    <property type="evidence" value="ECO:0007669"/>
    <property type="project" value="TreeGrafter"/>
</dbReference>
<feature type="domain" description="Alpha-D-phosphohexomutase alpha/beta/alpha" evidence="5">
    <location>
        <begin position="177"/>
        <end position="274"/>
    </location>
</feature>
<dbReference type="FunFam" id="3.40.120.10:FF:000010">
    <property type="entry name" value="phosphomannomutase/phosphoglucomutase isoform X1"/>
    <property type="match status" value="1"/>
</dbReference>
<keyword evidence="8" id="KW-1185">Reference proteome</keyword>
<dbReference type="PANTHER" id="PTHR42946:SF1">
    <property type="entry name" value="PHOSPHOGLUCOMUTASE (ALPHA-D-GLUCOSE-1,6-BISPHOSPHATE-DEPENDENT)"/>
    <property type="match status" value="1"/>
</dbReference>
<name>A0A679I921_9ENTE</name>
<dbReference type="SUPFAM" id="SSF53738">
    <property type="entry name" value="Phosphoglucomutase, first 3 domains"/>
    <property type="match status" value="3"/>
</dbReference>
<dbReference type="Pfam" id="PF02878">
    <property type="entry name" value="PGM_PMM_I"/>
    <property type="match status" value="1"/>
</dbReference>
<comment type="cofactor">
    <cofactor evidence="1">
        <name>Mg(2+)</name>
        <dbReference type="ChEBI" id="CHEBI:18420"/>
    </cofactor>
</comment>
<dbReference type="InterPro" id="IPR005845">
    <property type="entry name" value="A-D-PHexomutase_a/b/a-II"/>
</dbReference>
<comment type="similarity">
    <text evidence="2">Belongs to the phosphohexose mutase family.</text>
</comment>
<keyword evidence="3" id="KW-0597">Phosphoprotein</keyword>
<dbReference type="Gene3D" id="3.30.310.50">
    <property type="entry name" value="Alpha-D-phosphohexomutase, C-terminal domain"/>
    <property type="match status" value="1"/>
</dbReference>
<accession>A0A679I921</accession>
<evidence type="ECO:0000313" key="8">
    <source>
        <dbReference type="Proteomes" id="UP000502998"/>
    </source>
</evidence>
<evidence type="ECO:0000259" key="6">
    <source>
        <dbReference type="Pfam" id="PF02880"/>
    </source>
</evidence>
<protein>
    <submittedName>
        <fullName evidence="7">Phosphomannomutase</fullName>
    </submittedName>
</protein>
<dbReference type="Proteomes" id="UP000502998">
    <property type="component" value="Chromosome"/>
</dbReference>
<feature type="domain" description="Alpha-D-phosphohexomutase alpha/beta/alpha" evidence="6">
    <location>
        <begin position="279"/>
        <end position="393"/>
    </location>
</feature>
<dbReference type="InterPro" id="IPR005844">
    <property type="entry name" value="A-D-PHexomutase_a/b/a-I"/>
</dbReference>
<dbReference type="Pfam" id="PF02880">
    <property type="entry name" value="PGM_PMM_III"/>
    <property type="match status" value="1"/>
</dbReference>
<dbReference type="Gene3D" id="3.40.120.10">
    <property type="entry name" value="Alpha-D-Glucose-1,6-Bisphosphate, subunit A, domain 3"/>
    <property type="match status" value="3"/>
</dbReference>
<dbReference type="CDD" id="cd03089">
    <property type="entry name" value="PMM_PGM"/>
    <property type="match status" value="1"/>
</dbReference>
<gene>
    <name evidence="7" type="primary">manB</name>
    <name evidence="7" type="ORF">EsVE80_03460</name>
</gene>
<dbReference type="InterPro" id="IPR016055">
    <property type="entry name" value="A-D-PHexomutase_a/b/a-I/II/III"/>
</dbReference>
<dbReference type="RefSeq" id="WP_232061245.1">
    <property type="nucleotide sequence ID" value="NZ_AP022822.1"/>
</dbReference>
<dbReference type="PRINTS" id="PR00509">
    <property type="entry name" value="PGMPMM"/>
</dbReference>
<dbReference type="GO" id="GO:0005975">
    <property type="term" value="P:carbohydrate metabolic process"/>
    <property type="evidence" value="ECO:0007669"/>
    <property type="project" value="InterPro"/>
</dbReference>
<evidence type="ECO:0000259" key="5">
    <source>
        <dbReference type="Pfam" id="PF02879"/>
    </source>
</evidence>
<sequence length="501" mass="55192">MAKKLPLALSSDIRGIAVATADYAANLTPIEMQDIAAGLIHFLLKSESLPDKRARKLRVGVGRDSRISGPALKASLIAALQEQGVDVIDFDLATTPAMFMSTQFKQFDCDAGVMLTASHLPYYYNGIKIFTKNGGVEEEDIRYIMSHTKKRISDSTGNYQKADLISAYSIDLVEKIKHATKKFGNKPLTGWHIIVDAGNGAGGFFAKKVLQVLGANTNGSQFLEPDGRFPNHIPNPDNKQAMVSIQNAVLTQKADLGVIFDTDADRAALVGPDGSVLNRNNLIALLSKIVLTQYPGATIVTNSPTSDHLKDFIVSQGGQQVRYISGYRNVINKMIALNKEGIETQLAIETSGHAAFKENYNLDDGAYLVAKVLMILPQLKAQGQTINDLLHELKQPSETLEIRLKINEADFKDYGQKIISELKSANFIGFKEDLENEEGVRMKLNEPYGSGWFLLRLSLHEPLLVLQLENDEVGMIDKVLPVLREFFETFSALELAPLDKK</sequence>
<organism evidence="7 8">
    <name type="scientific">Enterococcus saigonensis</name>
    <dbReference type="NCBI Taxonomy" id="1805431"/>
    <lineage>
        <taxon>Bacteria</taxon>
        <taxon>Bacillati</taxon>
        <taxon>Bacillota</taxon>
        <taxon>Bacilli</taxon>
        <taxon>Lactobacillales</taxon>
        <taxon>Enterococcaceae</taxon>
        <taxon>Enterococcus</taxon>
    </lineage>
</organism>
<dbReference type="EMBL" id="AP022822">
    <property type="protein sequence ID" value="BCA84823.1"/>
    <property type="molecule type" value="Genomic_DNA"/>
</dbReference>
<evidence type="ECO:0000259" key="4">
    <source>
        <dbReference type="Pfam" id="PF02878"/>
    </source>
</evidence>
<reference evidence="7 8" key="1">
    <citation type="submission" date="2020-02" db="EMBL/GenBank/DDBJ databases">
        <title>Characterization of vanA genotype vancomycin-resistant Enterococcus saigonensis VE80.</title>
        <authorList>
            <person name="Harada T."/>
            <person name="Motooka D."/>
            <person name="Nakamura S."/>
            <person name="Yamamoto Y."/>
            <person name="Kawahara R."/>
            <person name="Kawatsu K."/>
        </authorList>
    </citation>
    <scope>NUCLEOTIDE SEQUENCE [LARGE SCALE GENOMIC DNA]</scope>
    <source>
        <strain evidence="7 8">VE80</strain>
    </source>
</reference>
<evidence type="ECO:0000313" key="7">
    <source>
        <dbReference type="EMBL" id="BCA84823.1"/>
    </source>
</evidence>
<evidence type="ECO:0000256" key="2">
    <source>
        <dbReference type="ARBA" id="ARBA00010231"/>
    </source>
</evidence>
<dbReference type="AlphaFoldDB" id="A0A679I921"/>
<dbReference type="PANTHER" id="PTHR42946">
    <property type="entry name" value="PHOSPHOHEXOSE MUTASE"/>
    <property type="match status" value="1"/>
</dbReference>
<dbReference type="InterPro" id="IPR005846">
    <property type="entry name" value="A-D-PHexomutase_a/b/a-III"/>
</dbReference>
<dbReference type="Pfam" id="PF02879">
    <property type="entry name" value="PGM_PMM_II"/>
    <property type="match status" value="1"/>
</dbReference>
<dbReference type="InterPro" id="IPR005841">
    <property type="entry name" value="Alpha-D-phosphohexomutase_SF"/>
</dbReference>
<dbReference type="InterPro" id="IPR050060">
    <property type="entry name" value="Phosphoglucosamine_mutase"/>
</dbReference>